<dbReference type="SMART" id="SM00217">
    <property type="entry name" value="WAP"/>
    <property type="match status" value="1"/>
</dbReference>
<accession>A0A0N5AW22</accession>
<evidence type="ECO:0000313" key="3">
    <source>
        <dbReference type="Proteomes" id="UP000046393"/>
    </source>
</evidence>
<dbReference type="InterPro" id="IPR008197">
    <property type="entry name" value="WAP_dom"/>
</dbReference>
<dbReference type="GO" id="GO:0030414">
    <property type="term" value="F:peptidase inhibitor activity"/>
    <property type="evidence" value="ECO:0007669"/>
    <property type="project" value="InterPro"/>
</dbReference>
<reference evidence="4" key="1">
    <citation type="submission" date="2017-02" db="UniProtKB">
        <authorList>
            <consortium name="WormBaseParasite"/>
        </authorList>
    </citation>
    <scope>IDENTIFICATION</scope>
</reference>
<dbReference type="WBParaSite" id="SMUV_0000910501-mRNA-1">
    <property type="protein sequence ID" value="SMUV_0000910501-mRNA-1"/>
    <property type="gene ID" value="SMUV_0000910501"/>
</dbReference>
<dbReference type="STRING" id="451379.A0A0N5AW22"/>
<name>A0A0N5AW22_9BILA</name>
<evidence type="ECO:0000256" key="1">
    <source>
        <dbReference type="SAM" id="SignalP"/>
    </source>
</evidence>
<dbReference type="Gene3D" id="4.10.75.10">
    <property type="entry name" value="Elafin-like"/>
    <property type="match status" value="1"/>
</dbReference>
<dbReference type="Proteomes" id="UP000046393">
    <property type="component" value="Unplaced"/>
</dbReference>
<sequence length="175" mass="18554">MASLLSTIAVSFLLVLSSKVSVARKHGLEWCGYWELIGKLDEHPECARRVPLAETSSTTESPYPNTCSINAALIQCSADPELCPMSGQVCIQSNGERCCQAATKGIPVSEINAKSGSCPQPLGITSSQDTTIGCWLDSGCPGIQKCCVEPNPVTNSAIRICRDPVGISSKNSEYS</sequence>
<feature type="signal peptide" evidence="1">
    <location>
        <begin position="1"/>
        <end position="23"/>
    </location>
</feature>
<protein>
    <submittedName>
        <fullName evidence="4">WAP domain-containing protein</fullName>
    </submittedName>
</protein>
<organism evidence="3 4">
    <name type="scientific">Syphacia muris</name>
    <dbReference type="NCBI Taxonomy" id="451379"/>
    <lineage>
        <taxon>Eukaryota</taxon>
        <taxon>Metazoa</taxon>
        <taxon>Ecdysozoa</taxon>
        <taxon>Nematoda</taxon>
        <taxon>Chromadorea</taxon>
        <taxon>Rhabditida</taxon>
        <taxon>Spirurina</taxon>
        <taxon>Oxyuridomorpha</taxon>
        <taxon>Oxyuroidea</taxon>
        <taxon>Oxyuridae</taxon>
        <taxon>Syphacia</taxon>
    </lineage>
</organism>
<dbReference type="AlphaFoldDB" id="A0A0N5AW22"/>
<dbReference type="SUPFAM" id="SSF57256">
    <property type="entry name" value="Elafin-like"/>
    <property type="match status" value="1"/>
</dbReference>
<feature type="domain" description="WAP" evidence="2">
    <location>
        <begin position="111"/>
        <end position="165"/>
    </location>
</feature>
<dbReference type="InterPro" id="IPR036645">
    <property type="entry name" value="Elafin-like_sf"/>
</dbReference>
<dbReference type="PROSITE" id="PS51390">
    <property type="entry name" value="WAP"/>
    <property type="match status" value="1"/>
</dbReference>
<dbReference type="GO" id="GO:0005576">
    <property type="term" value="C:extracellular region"/>
    <property type="evidence" value="ECO:0007669"/>
    <property type="project" value="InterPro"/>
</dbReference>
<keyword evidence="3" id="KW-1185">Reference proteome</keyword>
<keyword evidence="1" id="KW-0732">Signal</keyword>
<proteinExistence type="predicted"/>
<evidence type="ECO:0000259" key="2">
    <source>
        <dbReference type="PROSITE" id="PS51390"/>
    </source>
</evidence>
<dbReference type="Pfam" id="PF00095">
    <property type="entry name" value="WAP"/>
    <property type="match status" value="1"/>
</dbReference>
<evidence type="ECO:0000313" key="4">
    <source>
        <dbReference type="WBParaSite" id="SMUV_0000910501-mRNA-1"/>
    </source>
</evidence>
<feature type="chain" id="PRO_5005893692" evidence="1">
    <location>
        <begin position="24"/>
        <end position="175"/>
    </location>
</feature>